<sequence length="118" mass="13252">MTTFDLDISKGNSALKFQPISVLSSPRTTSGGCSSALESALRERWKISRRLGRTKNCLRAFAQRASNDGGDFSLIVMRRFDVVLGLFFVVNVRSPVHITLSEKVQKCHQHNRIILRTC</sequence>
<proteinExistence type="predicted"/>
<name>A0AAV4J4S5_9GAST</name>
<dbReference type="EMBL" id="BMAT01009942">
    <property type="protein sequence ID" value="GFS16643.1"/>
    <property type="molecule type" value="Genomic_DNA"/>
</dbReference>
<reference evidence="1 2" key="1">
    <citation type="journal article" date="2021" name="Elife">
        <title>Chloroplast acquisition without the gene transfer in kleptoplastic sea slugs, Plakobranchus ocellatus.</title>
        <authorList>
            <person name="Maeda T."/>
            <person name="Takahashi S."/>
            <person name="Yoshida T."/>
            <person name="Shimamura S."/>
            <person name="Takaki Y."/>
            <person name="Nagai Y."/>
            <person name="Toyoda A."/>
            <person name="Suzuki Y."/>
            <person name="Arimoto A."/>
            <person name="Ishii H."/>
            <person name="Satoh N."/>
            <person name="Nishiyama T."/>
            <person name="Hasebe M."/>
            <person name="Maruyama T."/>
            <person name="Minagawa J."/>
            <person name="Obokata J."/>
            <person name="Shigenobu S."/>
        </authorList>
    </citation>
    <scope>NUCLEOTIDE SEQUENCE [LARGE SCALE GENOMIC DNA]</scope>
</reference>
<comment type="caution">
    <text evidence="1">The sequence shown here is derived from an EMBL/GenBank/DDBJ whole genome shotgun (WGS) entry which is preliminary data.</text>
</comment>
<protein>
    <submittedName>
        <fullName evidence="1">Uncharacterized protein</fullName>
    </submittedName>
</protein>
<evidence type="ECO:0000313" key="1">
    <source>
        <dbReference type="EMBL" id="GFS16643.1"/>
    </source>
</evidence>
<accession>A0AAV4J4S5</accession>
<dbReference type="Proteomes" id="UP000762676">
    <property type="component" value="Unassembled WGS sequence"/>
</dbReference>
<evidence type="ECO:0000313" key="2">
    <source>
        <dbReference type="Proteomes" id="UP000762676"/>
    </source>
</evidence>
<gene>
    <name evidence="1" type="ORF">ElyMa_004961600</name>
</gene>
<keyword evidence="2" id="KW-1185">Reference proteome</keyword>
<dbReference type="AlphaFoldDB" id="A0AAV4J4S5"/>
<organism evidence="1 2">
    <name type="scientific">Elysia marginata</name>
    <dbReference type="NCBI Taxonomy" id="1093978"/>
    <lineage>
        <taxon>Eukaryota</taxon>
        <taxon>Metazoa</taxon>
        <taxon>Spiralia</taxon>
        <taxon>Lophotrochozoa</taxon>
        <taxon>Mollusca</taxon>
        <taxon>Gastropoda</taxon>
        <taxon>Heterobranchia</taxon>
        <taxon>Euthyneura</taxon>
        <taxon>Panpulmonata</taxon>
        <taxon>Sacoglossa</taxon>
        <taxon>Placobranchoidea</taxon>
        <taxon>Plakobranchidae</taxon>
        <taxon>Elysia</taxon>
    </lineage>
</organism>